<sequence>MRVDALALHLRPRPMAEAADLGVLLVHRHAASVWRVWLPVYGVFALLALATVEWRPWLPGLLIFCAKPWLDRTLLYVMARAVFNEPTTLRGLLRDARTVWWHGLLNSLTLRRLSPWRAFTQAVDQLEGQRGRARWRRRNQLLRGKRGAAFGLQAVFAHVELALALGLGALLLWFAPEGTHRHVFAWLWQSDSLASRSVLSIIYAVAVGIVEPFHVAAGFAMYLNRRVELEAWDIEQEFRRAFA</sequence>
<reference evidence="2" key="1">
    <citation type="submission" date="2020-08" db="EMBL/GenBank/DDBJ databases">
        <title>Ramlibacter sp. GTP1 16S ribosomal RNA gene genome sequencing and assembly.</title>
        <authorList>
            <person name="Kang M."/>
        </authorList>
    </citation>
    <scope>NUCLEOTIDE SEQUENCE</scope>
    <source>
        <strain evidence="2">GTP1</strain>
    </source>
</reference>
<keyword evidence="1" id="KW-1133">Transmembrane helix</keyword>
<keyword evidence="1" id="KW-0812">Transmembrane</keyword>
<dbReference type="EMBL" id="JACORU010000001">
    <property type="protein sequence ID" value="MBC5763696.1"/>
    <property type="molecule type" value="Genomic_DNA"/>
</dbReference>
<feature type="transmembrane region" description="Helical" evidence="1">
    <location>
        <begin position="147"/>
        <end position="174"/>
    </location>
</feature>
<feature type="transmembrane region" description="Helical" evidence="1">
    <location>
        <begin position="201"/>
        <end position="223"/>
    </location>
</feature>
<dbReference type="AlphaFoldDB" id="A0A923M4H5"/>
<proteinExistence type="predicted"/>
<comment type="caution">
    <text evidence="2">The sequence shown here is derived from an EMBL/GenBank/DDBJ whole genome shotgun (WGS) entry which is preliminary data.</text>
</comment>
<name>A0A923M4H5_9BURK</name>
<protein>
    <recommendedName>
        <fullName evidence="4">DUF4129 domain-containing protein</fullName>
    </recommendedName>
</protein>
<evidence type="ECO:0000313" key="2">
    <source>
        <dbReference type="EMBL" id="MBC5763696.1"/>
    </source>
</evidence>
<dbReference type="Proteomes" id="UP000596827">
    <property type="component" value="Unassembled WGS sequence"/>
</dbReference>
<accession>A0A923M4H5</accession>
<gene>
    <name evidence="2" type="ORF">H8R02_04495</name>
</gene>
<keyword evidence="1" id="KW-0472">Membrane</keyword>
<keyword evidence="3" id="KW-1185">Reference proteome</keyword>
<evidence type="ECO:0000256" key="1">
    <source>
        <dbReference type="SAM" id="Phobius"/>
    </source>
</evidence>
<organism evidence="2 3">
    <name type="scientific">Ramlibacter albus</name>
    <dbReference type="NCBI Taxonomy" id="2079448"/>
    <lineage>
        <taxon>Bacteria</taxon>
        <taxon>Pseudomonadati</taxon>
        <taxon>Pseudomonadota</taxon>
        <taxon>Betaproteobacteria</taxon>
        <taxon>Burkholderiales</taxon>
        <taxon>Comamonadaceae</taxon>
        <taxon>Ramlibacter</taxon>
    </lineage>
</organism>
<dbReference type="RefSeq" id="WP_187080132.1">
    <property type="nucleotide sequence ID" value="NZ_JACORU010000001.1"/>
</dbReference>
<evidence type="ECO:0000313" key="3">
    <source>
        <dbReference type="Proteomes" id="UP000596827"/>
    </source>
</evidence>
<evidence type="ECO:0008006" key="4">
    <source>
        <dbReference type="Google" id="ProtNLM"/>
    </source>
</evidence>